<feature type="region of interest" description="Disordered" evidence="1">
    <location>
        <begin position="658"/>
        <end position="714"/>
    </location>
</feature>
<reference evidence="2 3" key="1">
    <citation type="submission" date="2018-08" db="EMBL/GenBank/DDBJ databases">
        <title>Draft genome of the lignicolous fungus Coniochaeta pulveracea.</title>
        <authorList>
            <person name="Borstlap C.J."/>
            <person name="De Witt R.N."/>
            <person name="Botha A."/>
            <person name="Volschenk H."/>
        </authorList>
    </citation>
    <scope>NUCLEOTIDE SEQUENCE [LARGE SCALE GENOMIC DNA]</scope>
    <source>
        <strain evidence="2 3">CAB683</strain>
    </source>
</reference>
<feature type="compositionally biased region" description="Basic and acidic residues" evidence="1">
    <location>
        <begin position="162"/>
        <end position="183"/>
    </location>
</feature>
<evidence type="ECO:0000313" key="2">
    <source>
        <dbReference type="EMBL" id="RKU40811.1"/>
    </source>
</evidence>
<dbReference type="EMBL" id="QVQW01000091">
    <property type="protein sequence ID" value="RKU40811.1"/>
    <property type="molecule type" value="Genomic_DNA"/>
</dbReference>
<comment type="caution">
    <text evidence="2">The sequence shown here is derived from an EMBL/GenBank/DDBJ whole genome shotgun (WGS) entry which is preliminary data.</text>
</comment>
<feature type="region of interest" description="Disordered" evidence="1">
    <location>
        <begin position="151"/>
        <end position="230"/>
    </location>
</feature>
<evidence type="ECO:0000256" key="1">
    <source>
        <dbReference type="SAM" id="MobiDB-lite"/>
    </source>
</evidence>
<keyword evidence="3" id="KW-1185">Reference proteome</keyword>
<organism evidence="2 3">
    <name type="scientific">Coniochaeta pulveracea</name>
    <dbReference type="NCBI Taxonomy" id="177199"/>
    <lineage>
        <taxon>Eukaryota</taxon>
        <taxon>Fungi</taxon>
        <taxon>Dikarya</taxon>
        <taxon>Ascomycota</taxon>
        <taxon>Pezizomycotina</taxon>
        <taxon>Sordariomycetes</taxon>
        <taxon>Sordariomycetidae</taxon>
        <taxon>Coniochaetales</taxon>
        <taxon>Coniochaetaceae</taxon>
        <taxon>Coniochaeta</taxon>
    </lineage>
</organism>
<feature type="compositionally biased region" description="Polar residues" evidence="1">
    <location>
        <begin position="152"/>
        <end position="161"/>
    </location>
</feature>
<name>A0A420XYR5_9PEZI</name>
<feature type="compositionally biased region" description="Polar residues" evidence="1">
    <location>
        <begin position="673"/>
        <end position="687"/>
    </location>
</feature>
<evidence type="ECO:0000313" key="3">
    <source>
        <dbReference type="Proteomes" id="UP000275385"/>
    </source>
</evidence>
<feature type="compositionally biased region" description="Acidic residues" evidence="1">
    <location>
        <begin position="196"/>
        <end position="206"/>
    </location>
</feature>
<proteinExistence type="predicted"/>
<gene>
    <name evidence="2" type="ORF">DL546_003817</name>
</gene>
<sequence>MLVPIASIYQPVKADCTDAYLLHRLELSALACAVRENTVRAWFDKEINKDGLTVEEWSLISALSHIRQETLVQAFARQFVRPHPGLGEPPSSRAPPKTAKERRVLMKVKVEAGRGSPLNLNHPSHIIARMEICGNADGLPSPFVVDVDGYRGQNNKVTGQNRDCRNGDKTDLQQQDPKSDEPRTTSQTSDLFVVGDDSDDEEDLPDEAIGPNGLNSDQGDVASGDDVPQSPLRIADRHKAILCSIRHVPALRVVIKGQPMADDKRKFTEMPVQASVHPDIGTKMTPVDYYNNTAASSPLSVFPDGKSSIDVDGKSIAVTDTFTTPEKPARDQKPMQVLPSAYLCDDDSGYDSDCNDGHLLDLPLTADKLINVTKWKKHLMQVHGAVVIKPNLINNIKALRPGRKAYQDYPDYTVDAWEEDTRDPATIPTVLRMSPPEVESYYISNRPACTRPPPPDAWEYGEAVKAITRRFGVALGGNDRLLAYGLMHMPPQKRQFVMDGLVQLFVSAKAVLPDLPPRTPPPPWLDRPYCQSPLPMTPVQGEKVEGRADAKDAHFTSHRVYPRRPRPPATDGVEVTDDEPAVQDVEDDASPACAPLPCTSSPGTDVEQLVQPEDVAVSVDDEGSGPPSIHPTPIPVPDADNQVSDEFAAVTFAGHLGHDAPPLPFTPSPELDPNSQTLPMDISSTTYCAYRPPSSHRGSVDKGVSGGENGFEDV</sequence>
<feature type="compositionally biased region" description="Gly residues" evidence="1">
    <location>
        <begin position="704"/>
        <end position="714"/>
    </location>
</feature>
<dbReference type="AlphaFoldDB" id="A0A420XYR5"/>
<accession>A0A420XYR5</accession>
<protein>
    <submittedName>
        <fullName evidence="2">Uncharacterized protein</fullName>
    </submittedName>
</protein>
<feature type="region of interest" description="Disordered" evidence="1">
    <location>
        <begin position="584"/>
        <end position="606"/>
    </location>
</feature>
<dbReference type="Proteomes" id="UP000275385">
    <property type="component" value="Unassembled WGS sequence"/>
</dbReference>